<feature type="coiled-coil region" evidence="4">
    <location>
        <begin position="183"/>
        <end position="217"/>
    </location>
</feature>
<feature type="region of interest" description="Disordered" evidence="5">
    <location>
        <begin position="67"/>
        <end position="92"/>
    </location>
</feature>
<feature type="compositionally biased region" description="Polar residues" evidence="5">
    <location>
        <begin position="139"/>
        <end position="156"/>
    </location>
</feature>
<evidence type="ECO:0000256" key="4">
    <source>
        <dbReference type="SAM" id="Coils"/>
    </source>
</evidence>
<feature type="compositionally biased region" description="Basic and acidic residues" evidence="5">
    <location>
        <begin position="75"/>
        <end position="92"/>
    </location>
</feature>
<dbReference type="AlphaFoldDB" id="A0A4S2ML67"/>
<dbReference type="PROSITE" id="PS50303">
    <property type="entry name" value="PUM_HD"/>
    <property type="match status" value="1"/>
</dbReference>
<dbReference type="PROSITE" id="PS50302">
    <property type="entry name" value="PUM"/>
    <property type="match status" value="4"/>
</dbReference>
<accession>A0A4S2ML67</accession>
<dbReference type="SMART" id="SM00025">
    <property type="entry name" value="Pumilio"/>
    <property type="match status" value="8"/>
</dbReference>
<dbReference type="InterPro" id="IPR016024">
    <property type="entry name" value="ARM-type_fold"/>
</dbReference>
<feature type="region of interest" description="Disordered" evidence="5">
    <location>
        <begin position="21"/>
        <end position="55"/>
    </location>
</feature>
<dbReference type="Proteomes" id="UP000298138">
    <property type="component" value="Unassembled WGS sequence"/>
</dbReference>
<keyword evidence="8" id="KW-1185">Reference proteome</keyword>
<feature type="compositionally biased region" description="Polar residues" evidence="5">
    <location>
        <begin position="29"/>
        <end position="49"/>
    </location>
</feature>
<dbReference type="InParanoid" id="A0A4S2ML67"/>
<organism evidence="7 8">
    <name type="scientific">Ascodesmis nigricans</name>
    <dbReference type="NCBI Taxonomy" id="341454"/>
    <lineage>
        <taxon>Eukaryota</taxon>
        <taxon>Fungi</taxon>
        <taxon>Dikarya</taxon>
        <taxon>Ascomycota</taxon>
        <taxon>Pezizomycotina</taxon>
        <taxon>Pezizomycetes</taxon>
        <taxon>Pezizales</taxon>
        <taxon>Ascodesmidaceae</taxon>
        <taxon>Ascodesmis</taxon>
    </lineage>
</organism>
<dbReference type="InterPro" id="IPR033712">
    <property type="entry name" value="Pumilio_RNA-bd"/>
</dbReference>
<dbReference type="PANTHER" id="PTHR12537:SF48">
    <property type="entry name" value="MEIOTIC COILED-COIL PROTEIN 2"/>
    <property type="match status" value="1"/>
</dbReference>
<keyword evidence="1" id="KW-0677">Repeat</keyword>
<dbReference type="GO" id="GO:0003730">
    <property type="term" value="F:mRNA 3'-UTR binding"/>
    <property type="evidence" value="ECO:0007669"/>
    <property type="project" value="TreeGrafter"/>
</dbReference>
<evidence type="ECO:0000313" key="7">
    <source>
        <dbReference type="EMBL" id="TGZ77722.1"/>
    </source>
</evidence>
<gene>
    <name evidence="7" type="ORF">EX30DRAFT_360007</name>
</gene>
<dbReference type="EMBL" id="ML220149">
    <property type="protein sequence ID" value="TGZ77722.1"/>
    <property type="molecule type" value="Genomic_DNA"/>
</dbReference>
<feature type="compositionally biased region" description="Basic and acidic residues" evidence="5">
    <location>
        <begin position="127"/>
        <end position="138"/>
    </location>
</feature>
<feature type="region of interest" description="Disordered" evidence="5">
    <location>
        <begin position="127"/>
        <end position="156"/>
    </location>
</feature>
<dbReference type="Gene3D" id="1.25.10.10">
    <property type="entry name" value="Leucine-rich Repeat Variant"/>
    <property type="match status" value="1"/>
</dbReference>
<protein>
    <submittedName>
        <fullName evidence="7">ARM repeat-containing protein</fullName>
    </submittedName>
</protein>
<dbReference type="Pfam" id="PF00806">
    <property type="entry name" value="PUF"/>
    <property type="match status" value="8"/>
</dbReference>
<name>A0A4S2ML67_9PEZI</name>
<comment type="function">
    <text evidence="2">RNA-binding nucleolar protein required for pre-rRNA processing. Involved in production of 18S rRNA and assembly of small ribosomal subunit.</text>
</comment>
<feature type="repeat" description="Pumilio" evidence="3">
    <location>
        <begin position="725"/>
        <end position="760"/>
    </location>
</feature>
<dbReference type="CDD" id="cd07920">
    <property type="entry name" value="Pumilio"/>
    <property type="match status" value="1"/>
</dbReference>
<evidence type="ECO:0000256" key="2">
    <source>
        <dbReference type="ARBA" id="ARBA00024893"/>
    </source>
</evidence>
<dbReference type="InterPro" id="IPR033133">
    <property type="entry name" value="PUM-HD"/>
</dbReference>
<dbReference type="SUPFAM" id="SSF48371">
    <property type="entry name" value="ARM repeat"/>
    <property type="match status" value="1"/>
</dbReference>
<feature type="domain" description="PUM-HD" evidence="6">
    <location>
        <begin position="434"/>
        <end position="786"/>
    </location>
</feature>
<evidence type="ECO:0000256" key="3">
    <source>
        <dbReference type="PROSITE-ProRule" id="PRU00317"/>
    </source>
</evidence>
<dbReference type="GO" id="GO:0005737">
    <property type="term" value="C:cytoplasm"/>
    <property type="evidence" value="ECO:0007669"/>
    <property type="project" value="TreeGrafter"/>
</dbReference>
<evidence type="ECO:0000259" key="6">
    <source>
        <dbReference type="PROSITE" id="PS50303"/>
    </source>
</evidence>
<evidence type="ECO:0000313" key="8">
    <source>
        <dbReference type="Proteomes" id="UP000298138"/>
    </source>
</evidence>
<dbReference type="PANTHER" id="PTHR12537">
    <property type="entry name" value="RNA BINDING PROTEIN PUMILIO-RELATED"/>
    <property type="match status" value="1"/>
</dbReference>
<dbReference type="OrthoDB" id="668540at2759"/>
<dbReference type="GO" id="GO:0010608">
    <property type="term" value="P:post-transcriptional regulation of gene expression"/>
    <property type="evidence" value="ECO:0007669"/>
    <property type="project" value="TreeGrafter"/>
</dbReference>
<feature type="repeat" description="Pumilio" evidence="3">
    <location>
        <begin position="680"/>
        <end position="716"/>
    </location>
</feature>
<feature type="repeat" description="Pumilio" evidence="3">
    <location>
        <begin position="533"/>
        <end position="568"/>
    </location>
</feature>
<feature type="repeat" description="Pumilio" evidence="3">
    <location>
        <begin position="497"/>
        <end position="532"/>
    </location>
</feature>
<dbReference type="InterPro" id="IPR001313">
    <property type="entry name" value="Pumilio_RNA-bd_rpt"/>
</dbReference>
<reference evidence="7 8" key="1">
    <citation type="submission" date="2019-04" db="EMBL/GenBank/DDBJ databases">
        <title>Comparative genomics and transcriptomics to analyze fruiting body development in filamentous ascomycetes.</title>
        <authorList>
            <consortium name="DOE Joint Genome Institute"/>
            <person name="Lutkenhaus R."/>
            <person name="Traeger S."/>
            <person name="Breuer J."/>
            <person name="Kuo A."/>
            <person name="Lipzen A."/>
            <person name="Pangilinan J."/>
            <person name="Dilworth D."/>
            <person name="Sandor L."/>
            <person name="Poggeler S."/>
            <person name="Barry K."/>
            <person name="Grigoriev I.V."/>
            <person name="Nowrousian M."/>
        </authorList>
    </citation>
    <scope>NUCLEOTIDE SEQUENCE [LARGE SCALE GENOMIC DNA]</scope>
    <source>
        <strain evidence="7 8">CBS 389.68</strain>
    </source>
</reference>
<dbReference type="InterPro" id="IPR011989">
    <property type="entry name" value="ARM-like"/>
</dbReference>
<dbReference type="STRING" id="341454.A0A4S2ML67"/>
<evidence type="ECO:0000256" key="1">
    <source>
        <dbReference type="ARBA" id="ARBA00022737"/>
    </source>
</evidence>
<proteinExistence type="predicted"/>
<keyword evidence="4" id="KW-0175">Coiled coil</keyword>
<evidence type="ECO:0000256" key="5">
    <source>
        <dbReference type="SAM" id="MobiDB-lite"/>
    </source>
</evidence>
<sequence length="807" mass="89827">MSMGPNSTAVGVDKIQFIIREDTPDAVSKGSNASRTDSQRSTKVNTNDGAGQDEFMPLMSSKMANIGPGPASTHNSDEHDENILTRTPKDQKPENAADINELLGRLKEQQRLIAKQREALERKDQELHLAKNDPRSGHDNYSGSVTTSQGTTDSNLQMSYTDNMSPDSLDDNRYQLHNAHMTKGQKLQEFNRLQNELKAAQNKISAMNEELIQTRITKHTIDQALSQSGDDNIGLEDVSEHTLTALRNKFAQLPRPNAHRADTWPTPGYDESTGSSIDYRDGVNAAGPFNGASNSIWGNSSKNLGQNTGMPVIGANGDIQLQPAVRRGPMEPSELYGAPTRVWNNQGHRNFTSQPLAPGQGDARFFGRRASYNPGALPFTSGLDRVSVPAQFGPNPVGTPLAPQNPVDIVTGTGPNIWAPNVPQGVIPPQTLQPGQTTYVSTMEPLNYRRLLERSVNCNWKYIVDKIVCSNDQQASIFLQQKLKIGTADQKHAIVDSIVAQAYNLMINRFGNFLVQRCFEHGTPEQIQGIANAIRGNTVVLSMDAFGCHVIQKAFDCVPEDFKATMVSELLRRIPETVIHRYACHVWQKLFELRWTGTPPQIMKYVNEALRGMWHEVALGETGSLVVQNIFENCLEADKRPCINEVLEYIDLIAHGQFGNWCIQHICEHGAPMDRSRAIDVVIANAAEYSMDQYASKVVEKCLKIGGNEFLDRYLDRVCEGRPDRPRIPLIDIASDQYGNYLVQWILQHASMPHREQVASHIRKHMVSLRGSKFGSRVGMLCCNPIYNRQVHGPPSPTSRFPRFGFR</sequence>